<dbReference type="AlphaFoldDB" id="A0A545AVF9"/>
<evidence type="ECO:0000313" key="3">
    <source>
        <dbReference type="EMBL" id="TQS45310.1"/>
    </source>
</evidence>
<evidence type="ECO:0008006" key="5">
    <source>
        <dbReference type="Google" id="ProtNLM"/>
    </source>
</evidence>
<sequence>MRIVTRTVVAGLGVGLALAGCSASSDSPAESSSAPTASSSSAAAGPSSGTSPQVEVNPPGDIPDDQAFVAYRGSGYTVKVPEGWARTTNAGEVVFADKYNSVTITTAPSATAPTPAGARAHELSAIETSVDGYRAGSVRTVRRRSGTAVLLTYRARSAVNAVTGKVAEQDVERYEFWRSGTEVILTLAAPVGADNVDPWRIVTDSFAWT</sequence>
<accession>A0A545AVF9</accession>
<feature type="chain" id="PRO_5039693426" description="Lipoprotein" evidence="2">
    <location>
        <begin position="20"/>
        <end position="209"/>
    </location>
</feature>
<dbReference type="PROSITE" id="PS51257">
    <property type="entry name" value="PROKAR_LIPOPROTEIN"/>
    <property type="match status" value="1"/>
</dbReference>
<comment type="caution">
    <text evidence="3">The sequence shown here is derived from an EMBL/GenBank/DDBJ whole genome shotgun (WGS) entry which is preliminary data.</text>
</comment>
<keyword evidence="2" id="KW-0732">Signal</keyword>
<keyword evidence="4" id="KW-1185">Reference proteome</keyword>
<dbReference type="Proteomes" id="UP000317982">
    <property type="component" value="Unassembled WGS sequence"/>
</dbReference>
<organism evidence="3 4">
    <name type="scientific">Cryptosporangium phraense</name>
    <dbReference type="NCBI Taxonomy" id="2593070"/>
    <lineage>
        <taxon>Bacteria</taxon>
        <taxon>Bacillati</taxon>
        <taxon>Actinomycetota</taxon>
        <taxon>Actinomycetes</taxon>
        <taxon>Cryptosporangiales</taxon>
        <taxon>Cryptosporangiaceae</taxon>
        <taxon>Cryptosporangium</taxon>
    </lineage>
</organism>
<reference evidence="3 4" key="1">
    <citation type="submission" date="2019-07" db="EMBL/GenBank/DDBJ databases">
        <title>Cryptosporangium phraense sp. nov., isolated from plant litter.</title>
        <authorList>
            <person name="Suriyachadkun C."/>
        </authorList>
    </citation>
    <scope>NUCLEOTIDE SEQUENCE [LARGE SCALE GENOMIC DNA]</scope>
    <source>
        <strain evidence="3 4">A-T 5661</strain>
    </source>
</reference>
<feature type="region of interest" description="Disordered" evidence="1">
    <location>
        <begin position="23"/>
        <end position="64"/>
    </location>
</feature>
<proteinExistence type="predicted"/>
<dbReference type="RefSeq" id="WP_142704176.1">
    <property type="nucleotide sequence ID" value="NZ_VIRS01000005.1"/>
</dbReference>
<evidence type="ECO:0000256" key="2">
    <source>
        <dbReference type="SAM" id="SignalP"/>
    </source>
</evidence>
<dbReference type="EMBL" id="VIRS01000005">
    <property type="protein sequence ID" value="TQS45310.1"/>
    <property type="molecule type" value="Genomic_DNA"/>
</dbReference>
<evidence type="ECO:0000256" key="1">
    <source>
        <dbReference type="SAM" id="MobiDB-lite"/>
    </source>
</evidence>
<protein>
    <recommendedName>
        <fullName evidence="5">Lipoprotein</fullName>
    </recommendedName>
</protein>
<feature type="compositionally biased region" description="Low complexity" evidence="1">
    <location>
        <begin position="23"/>
        <end position="52"/>
    </location>
</feature>
<dbReference type="InParanoid" id="A0A545AVF9"/>
<dbReference type="OrthoDB" id="9102188at2"/>
<gene>
    <name evidence="3" type="ORF">FL583_09445</name>
</gene>
<feature type="signal peptide" evidence="2">
    <location>
        <begin position="1"/>
        <end position="19"/>
    </location>
</feature>
<name>A0A545AVF9_9ACTN</name>
<evidence type="ECO:0000313" key="4">
    <source>
        <dbReference type="Proteomes" id="UP000317982"/>
    </source>
</evidence>